<evidence type="ECO:0000256" key="1">
    <source>
        <dbReference type="ARBA" id="ARBA00004141"/>
    </source>
</evidence>
<keyword evidence="5 9" id="KW-0406">Ion transport</keyword>
<evidence type="ECO:0000256" key="5">
    <source>
        <dbReference type="ARBA" id="ARBA00023065"/>
    </source>
</evidence>
<dbReference type="GO" id="GO:0005247">
    <property type="term" value="F:voltage-gated chloride channel activity"/>
    <property type="evidence" value="ECO:0007669"/>
    <property type="project" value="TreeGrafter"/>
</dbReference>
<feature type="domain" description="CBS" evidence="11">
    <location>
        <begin position="718"/>
        <end position="775"/>
    </location>
</feature>
<evidence type="ECO:0000313" key="13">
    <source>
        <dbReference type="Proteomes" id="UP000242525"/>
    </source>
</evidence>
<dbReference type="SUPFAM" id="SSF81340">
    <property type="entry name" value="Clc chloride channel"/>
    <property type="match status" value="1"/>
</dbReference>
<dbReference type="InterPro" id="IPR000644">
    <property type="entry name" value="CBS_dom"/>
</dbReference>
<feature type="transmembrane region" description="Helical" evidence="9">
    <location>
        <begin position="354"/>
        <end position="374"/>
    </location>
</feature>
<evidence type="ECO:0000256" key="7">
    <source>
        <dbReference type="ARBA" id="ARBA00023214"/>
    </source>
</evidence>
<dbReference type="Gene3D" id="1.10.3080.10">
    <property type="entry name" value="Clc chloride channel"/>
    <property type="match status" value="1"/>
</dbReference>
<evidence type="ECO:0000313" key="12">
    <source>
        <dbReference type="EMBL" id="CDO55891.1"/>
    </source>
</evidence>
<accession>A0A0J9XF10</accession>
<evidence type="ECO:0000256" key="8">
    <source>
        <dbReference type="PROSITE-ProRule" id="PRU00703"/>
    </source>
</evidence>
<protein>
    <recommendedName>
        <fullName evidence="9">Chloride channel protein</fullName>
    </recommendedName>
</protein>
<feature type="region of interest" description="Disordered" evidence="10">
    <location>
        <begin position="1"/>
        <end position="39"/>
    </location>
</feature>
<keyword evidence="3 9" id="KW-0812">Transmembrane</keyword>
<keyword evidence="6 9" id="KW-0472">Membrane</keyword>
<keyword evidence="7 9" id="KW-0868">Chloride</keyword>
<dbReference type="GO" id="GO:0005794">
    <property type="term" value="C:Golgi apparatus"/>
    <property type="evidence" value="ECO:0007669"/>
    <property type="project" value="TreeGrafter"/>
</dbReference>
<proteinExistence type="inferred from homology"/>
<dbReference type="GO" id="GO:0006879">
    <property type="term" value="P:intracellular iron ion homeostasis"/>
    <property type="evidence" value="ECO:0007669"/>
    <property type="project" value="TreeGrafter"/>
</dbReference>
<dbReference type="GO" id="GO:0005783">
    <property type="term" value="C:endoplasmic reticulum"/>
    <property type="evidence" value="ECO:0007669"/>
    <property type="project" value="TreeGrafter"/>
</dbReference>
<dbReference type="EMBL" id="CCBN010000012">
    <property type="protein sequence ID" value="CDO55891.1"/>
    <property type="molecule type" value="Genomic_DNA"/>
</dbReference>
<feature type="compositionally biased region" description="Polar residues" evidence="10">
    <location>
        <begin position="9"/>
        <end position="20"/>
    </location>
</feature>
<dbReference type="CDD" id="cd04591">
    <property type="entry name" value="CBS_pair_voltage-gated_CLC_euk_bac"/>
    <property type="match status" value="1"/>
</dbReference>
<evidence type="ECO:0000256" key="6">
    <source>
        <dbReference type="ARBA" id="ARBA00023136"/>
    </source>
</evidence>
<feature type="transmembrane region" description="Helical" evidence="9">
    <location>
        <begin position="517"/>
        <end position="540"/>
    </location>
</feature>
<dbReference type="PANTHER" id="PTHR45711">
    <property type="entry name" value="CHLORIDE CHANNEL PROTEIN"/>
    <property type="match status" value="1"/>
</dbReference>
<comment type="subcellular location">
    <subcellularLocation>
        <location evidence="1 9">Membrane</location>
        <topology evidence="1 9">Multi-pass membrane protein</topology>
    </subcellularLocation>
</comment>
<dbReference type="OrthoDB" id="44789at2759"/>
<keyword evidence="4 9" id="KW-1133">Transmembrane helix</keyword>
<dbReference type="PANTHER" id="PTHR45711:SF9">
    <property type="entry name" value="ANION_PROTON EXCHANGE TRANSPORTER GEF1"/>
    <property type="match status" value="1"/>
</dbReference>
<dbReference type="AlphaFoldDB" id="A0A0J9XF10"/>
<feature type="transmembrane region" description="Helical" evidence="9">
    <location>
        <begin position="109"/>
        <end position="129"/>
    </location>
</feature>
<dbReference type="Pfam" id="PF00654">
    <property type="entry name" value="Voltage_CLC"/>
    <property type="match status" value="1"/>
</dbReference>
<evidence type="ECO:0000256" key="3">
    <source>
        <dbReference type="ARBA" id="ARBA00022692"/>
    </source>
</evidence>
<evidence type="ECO:0000259" key="11">
    <source>
        <dbReference type="PROSITE" id="PS51371"/>
    </source>
</evidence>
<feature type="transmembrane region" description="Helical" evidence="9">
    <location>
        <begin position="468"/>
        <end position="492"/>
    </location>
</feature>
<feature type="transmembrane region" description="Helical" evidence="9">
    <location>
        <begin position="442"/>
        <end position="462"/>
    </location>
</feature>
<organism evidence="12 13">
    <name type="scientific">Geotrichum candidum</name>
    <name type="common">Oospora lactis</name>
    <name type="synonym">Dipodascus geotrichum</name>
    <dbReference type="NCBI Taxonomy" id="1173061"/>
    <lineage>
        <taxon>Eukaryota</taxon>
        <taxon>Fungi</taxon>
        <taxon>Dikarya</taxon>
        <taxon>Ascomycota</taxon>
        <taxon>Saccharomycotina</taxon>
        <taxon>Dipodascomycetes</taxon>
        <taxon>Dipodascales</taxon>
        <taxon>Dipodascaceae</taxon>
        <taxon>Geotrichum</taxon>
    </lineage>
</organism>
<dbReference type="PRINTS" id="PR00762">
    <property type="entry name" value="CLCHANNEL"/>
</dbReference>
<evidence type="ECO:0000256" key="10">
    <source>
        <dbReference type="SAM" id="MobiDB-lite"/>
    </source>
</evidence>
<dbReference type="CDD" id="cd03684">
    <property type="entry name" value="ClC_3_like"/>
    <property type="match status" value="1"/>
</dbReference>
<dbReference type="FunFam" id="1.10.3080.10:FF:000011">
    <property type="entry name" value="Chloride channel protein"/>
    <property type="match status" value="1"/>
</dbReference>
<dbReference type="InterPro" id="IPR001807">
    <property type="entry name" value="ClC"/>
</dbReference>
<feature type="transmembrane region" description="Helical" evidence="9">
    <location>
        <begin position="394"/>
        <end position="411"/>
    </location>
</feature>
<dbReference type="InterPro" id="IPR046342">
    <property type="entry name" value="CBS_dom_sf"/>
</dbReference>
<comment type="caution">
    <text evidence="9">Lacks conserved residue(s) required for the propagation of feature annotation.</text>
</comment>
<keyword evidence="2 9" id="KW-0813">Transport</keyword>
<dbReference type="Gene3D" id="3.90.1280.20">
    <property type="match status" value="1"/>
</dbReference>
<dbReference type="GO" id="GO:0006878">
    <property type="term" value="P:intracellular copper ion homeostasis"/>
    <property type="evidence" value="ECO:0007669"/>
    <property type="project" value="TreeGrafter"/>
</dbReference>
<dbReference type="Gene3D" id="3.10.580.10">
    <property type="entry name" value="CBS-domain"/>
    <property type="match status" value="1"/>
</dbReference>
<feature type="transmembrane region" description="Helical" evidence="9">
    <location>
        <begin position="172"/>
        <end position="193"/>
    </location>
</feature>
<dbReference type="PROSITE" id="PS51371">
    <property type="entry name" value="CBS"/>
    <property type="match status" value="2"/>
</dbReference>
<dbReference type="InterPro" id="IPR014743">
    <property type="entry name" value="Cl-channel_core"/>
</dbReference>
<feature type="transmembrane region" description="Helical" evidence="9">
    <location>
        <begin position="277"/>
        <end position="301"/>
    </location>
</feature>
<reference evidence="12" key="1">
    <citation type="submission" date="2014-03" db="EMBL/GenBank/DDBJ databases">
        <authorList>
            <person name="Casaregola S."/>
        </authorList>
    </citation>
    <scope>NUCLEOTIDE SEQUENCE [LARGE SCALE GENOMIC DNA]</scope>
    <source>
        <strain evidence="12">CLIB 918</strain>
    </source>
</reference>
<dbReference type="Proteomes" id="UP000242525">
    <property type="component" value="Unassembled WGS sequence"/>
</dbReference>
<evidence type="ECO:0000256" key="9">
    <source>
        <dbReference type="RuleBase" id="RU361221"/>
    </source>
</evidence>
<gene>
    <name evidence="12" type="ORF">BN980_GECA12s03904g</name>
</gene>
<sequence length="812" mass="91246">MSYRPPGDDNSSVSGLSLTSIDEHDPRRNGSRRMSRPTDDIDLKDIDEIRRYEDFTTIDWVEDTARENLKRRLKIKKLRQRHGFSWPSRRRDSWLRLVSKESFSAAQAWIVLTIIGLVLGSIAGSINIITEWLADIKTGHCTVGFYLNREFCCAGQMEHHCAEWQPWGSWGIFNFLVYMFFSIFFAFTAAYLVKFYAPYAAGSGISEIKCIIAGFVMKDFLGFRTLAIKSLMLPVTIASGLSVGKEGPSVHYAVCVGNTIGKMFSKYRSNNSKMREILCACTAAGVAVAFGSPMGGVLFSIEEVSSTFQLKTMWRSYFCALVSTAVLASINPFRSGQIVLFSVNYDYDWHFFEFIFFIILGLFGGAFGIFLIKWNLRAQGFRKKYLGNFAVQEAVTLATLTAMICYFNIFLRLDMTESMQTLFKECDGHWGHVVCDSSRRPFVVFSLIVAIIIRTFLVIISYGCKVPAGIFVPSMAIGAIFGRIVGILVQALQEAYPHSRFFSSCPPDGTCITPGTYAFLGSAAALSGVLHITVTVVVIMYELTGALNYIIPTMIVVGVTKAVGDRWGKGGITDQAIWFNGFPFIDTKEEHNFNAPVRKAMAKNLVTLKAQGMELHEIEEILSRTDHQSYPIVNNFKDKLLLGYIGRSELKYAIQSKRDRRNTPLLPTVKCYFAGISTTPFAQRRHTHSASTVSSTAAISNHDDEDSELTSIDFEKFVNKSPITVRPMMPLETVMDVFSQLGPKVVLVDYKGKLCGLMTRKDILRYQFKVEHIASFPSYKTAAEEMDKKIWELMQNVVSYAIGLLSRLTRRR</sequence>
<dbReference type="GO" id="GO:0000324">
    <property type="term" value="C:fungal-type vacuole"/>
    <property type="evidence" value="ECO:0007669"/>
    <property type="project" value="TreeGrafter"/>
</dbReference>
<keyword evidence="8" id="KW-0129">CBS domain</keyword>
<dbReference type="SMART" id="SM00116">
    <property type="entry name" value="CBS"/>
    <property type="match status" value="2"/>
</dbReference>
<comment type="caution">
    <text evidence="12">The sequence shown here is derived from an EMBL/GenBank/DDBJ whole genome shotgun (WGS) entry which is preliminary data.</text>
</comment>
<dbReference type="Pfam" id="PF00571">
    <property type="entry name" value="CBS"/>
    <property type="match status" value="1"/>
</dbReference>
<evidence type="ECO:0000256" key="2">
    <source>
        <dbReference type="ARBA" id="ARBA00022448"/>
    </source>
</evidence>
<dbReference type="SUPFAM" id="SSF54631">
    <property type="entry name" value="CBS-domain pair"/>
    <property type="match status" value="1"/>
</dbReference>
<evidence type="ECO:0000256" key="4">
    <source>
        <dbReference type="ARBA" id="ARBA00022989"/>
    </source>
</evidence>
<feature type="domain" description="CBS" evidence="11">
    <location>
        <begin position="601"/>
        <end position="660"/>
    </location>
</feature>
<comment type="similarity">
    <text evidence="9">Belongs to the chloride channel (TC 2.A.49) family.</text>
</comment>
<keyword evidence="13" id="KW-1185">Reference proteome</keyword>
<name>A0A0J9XF10_GEOCN</name>
<dbReference type="GO" id="GO:0005769">
    <property type="term" value="C:early endosome"/>
    <property type="evidence" value="ECO:0007669"/>
    <property type="project" value="TreeGrafter"/>
</dbReference>
<dbReference type="GO" id="GO:0005886">
    <property type="term" value="C:plasma membrane"/>
    <property type="evidence" value="ECO:0007669"/>
    <property type="project" value="TreeGrafter"/>
</dbReference>